<feature type="active site" description="Nucleophile" evidence="4">
    <location>
        <position position="90"/>
    </location>
</feature>
<dbReference type="InterPro" id="IPR050301">
    <property type="entry name" value="NTE"/>
</dbReference>
<dbReference type="GO" id="GO:0016042">
    <property type="term" value="P:lipid catabolic process"/>
    <property type="evidence" value="ECO:0007669"/>
    <property type="project" value="UniProtKB-UniRule"/>
</dbReference>
<proteinExistence type="predicted"/>
<keyword evidence="3 4" id="KW-0443">Lipid metabolism</keyword>
<evidence type="ECO:0000256" key="1">
    <source>
        <dbReference type="ARBA" id="ARBA00022801"/>
    </source>
</evidence>
<name>A0A3G5ACI9_9VIRU</name>
<dbReference type="SUPFAM" id="SSF52151">
    <property type="entry name" value="FabD/lysophospholipase-like"/>
    <property type="match status" value="1"/>
</dbReference>
<dbReference type="Gene3D" id="3.40.1090.10">
    <property type="entry name" value="Cytosolic phospholipase A2 catalytic domain"/>
    <property type="match status" value="2"/>
</dbReference>
<feature type="active site" description="Proton acceptor" evidence="4">
    <location>
        <position position="265"/>
    </location>
</feature>
<accession>A0A3G5ACI9</accession>
<sequence>MCDSGIFKVGIKCKNHYAKANALLNEGKNETKNRVGVSKLINNSLPKKKNAFFIEGGGTKGIYAIGVLKYLFEDNAYINLSDVCIFGGTSVGSYLATVLSLGYKKDDLMEISKIIDMSRLIDSKYLILLTAYRFISKGYFYDDIARTDIIEKILNFKFDLIKKHLCLPYDSKAKDLTFGNLKQLIIRYPNIYKHLIINTVDISKNSQIFMTTLNDESDDIKLFDAMLASSAIPFVFKPVIIYNDPKTNRYTYDKINNLTLNNLVDGGISTNNPLDYFLLNDECFKEYELWLLKFTNEPNYIKIDGTTTLLKQIVEYLISGKNDIKMDLIHDEYQINIINLYSSAGTFDIYTPDEIQKIIENIYNQCKSGKLYFGN</sequence>
<dbReference type="PANTHER" id="PTHR14226">
    <property type="entry name" value="NEUROPATHY TARGET ESTERASE/SWISS CHEESE D.MELANOGASTER"/>
    <property type="match status" value="1"/>
</dbReference>
<evidence type="ECO:0000259" key="5">
    <source>
        <dbReference type="PROSITE" id="PS51635"/>
    </source>
</evidence>
<feature type="domain" description="PNPLA" evidence="5">
    <location>
        <begin position="52"/>
        <end position="278"/>
    </location>
</feature>
<keyword evidence="2 4" id="KW-0442">Lipid degradation</keyword>
<evidence type="ECO:0000313" key="6">
    <source>
        <dbReference type="EMBL" id="AYV84945.1"/>
    </source>
</evidence>
<dbReference type="PROSITE" id="PS51635">
    <property type="entry name" value="PNPLA"/>
    <property type="match status" value="1"/>
</dbReference>
<reference evidence="6" key="1">
    <citation type="submission" date="2018-10" db="EMBL/GenBank/DDBJ databases">
        <title>Hidden diversity of soil giant viruses.</title>
        <authorList>
            <person name="Schulz F."/>
            <person name="Alteio L."/>
            <person name="Goudeau D."/>
            <person name="Ryan E.M."/>
            <person name="Malmstrom R.R."/>
            <person name="Blanchard J."/>
            <person name="Woyke T."/>
        </authorList>
    </citation>
    <scope>NUCLEOTIDE SEQUENCE</scope>
    <source>
        <strain evidence="6">SAV1</strain>
    </source>
</reference>
<evidence type="ECO:0000256" key="3">
    <source>
        <dbReference type="ARBA" id="ARBA00023098"/>
    </source>
</evidence>
<dbReference type="GO" id="GO:0016787">
    <property type="term" value="F:hydrolase activity"/>
    <property type="evidence" value="ECO:0007669"/>
    <property type="project" value="UniProtKB-UniRule"/>
</dbReference>
<dbReference type="InterPro" id="IPR016035">
    <property type="entry name" value="Acyl_Trfase/lysoPLipase"/>
</dbReference>
<feature type="short sequence motif" description="DGA/G" evidence="4">
    <location>
        <begin position="265"/>
        <end position="267"/>
    </location>
</feature>
<dbReference type="EMBL" id="MK072437">
    <property type="protein sequence ID" value="AYV84945.1"/>
    <property type="molecule type" value="Genomic_DNA"/>
</dbReference>
<keyword evidence="1 4" id="KW-0378">Hydrolase</keyword>
<evidence type="ECO:0000256" key="4">
    <source>
        <dbReference type="PROSITE-ProRule" id="PRU01161"/>
    </source>
</evidence>
<feature type="short sequence motif" description="GXGXXG" evidence="4">
    <location>
        <begin position="56"/>
        <end position="61"/>
    </location>
</feature>
<protein>
    <submittedName>
        <fullName evidence="6">Phospholipase</fullName>
    </submittedName>
</protein>
<dbReference type="PANTHER" id="PTHR14226:SF29">
    <property type="entry name" value="NEUROPATHY TARGET ESTERASE SWS"/>
    <property type="match status" value="1"/>
</dbReference>
<feature type="short sequence motif" description="GXSXG" evidence="4">
    <location>
        <begin position="88"/>
        <end position="92"/>
    </location>
</feature>
<dbReference type="InterPro" id="IPR002641">
    <property type="entry name" value="PNPLA_dom"/>
</dbReference>
<gene>
    <name evidence="6" type="ORF">Satyrvirus1_31</name>
</gene>
<evidence type="ECO:0000256" key="2">
    <source>
        <dbReference type="ARBA" id="ARBA00022963"/>
    </source>
</evidence>
<organism evidence="6">
    <name type="scientific">Satyrvirus sp</name>
    <dbReference type="NCBI Taxonomy" id="2487771"/>
    <lineage>
        <taxon>Viruses</taxon>
        <taxon>Varidnaviria</taxon>
        <taxon>Bamfordvirae</taxon>
        <taxon>Nucleocytoviricota</taxon>
        <taxon>Megaviricetes</taxon>
        <taxon>Imitervirales</taxon>
        <taxon>Mimiviridae</taxon>
        <taxon>Megamimivirinae</taxon>
    </lineage>
</organism>
<dbReference type="Pfam" id="PF01734">
    <property type="entry name" value="Patatin"/>
    <property type="match status" value="1"/>
</dbReference>